<gene>
    <name evidence="2" type="ORF">CGOC_LOCUS2741</name>
</gene>
<dbReference type="Proteomes" id="UP000271889">
    <property type="component" value="Unassembled WGS sequence"/>
</dbReference>
<sequence length="310" mass="34684">MRQNSHMQTRSRAPARARLTYVPPTPRPELAIASPQTTSATPTAAPRTVFQDENIPIGGEQVARTGNIHERPQFNFEEAPAPQVSREPTSLYACISNGTLDMDKAARLVLKQKRDGSFNQSIYDEFVRSEVASRVQYFRNTGTLDLGDTVLEMRLTGIINYMMAEIQCAKFDRYTRTAEMAERKETGGGVSGRPVLMLTNCTRAWKIDGPAPFITADLGGLVSNYHPKDKESSFQMFAGLYRFLLVKITNPPQKIQEYSLRLNGKCGRVDSLLSLPECIANLLIGKIRETQFTELNIGAIRTFQTLERIS</sequence>
<reference evidence="2 3" key="1">
    <citation type="submission" date="2018-11" db="EMBL/GenBank/DDBJ databases">
        <authorList>
            <consortium name="Pathogen Informatics"/>
        </authorList>
    </citation>
    <scope>NUCLEOTIDE SEQUENCE [LARGE SCALE GENOMIC DNA]</scope>
</reference>
<feature type="region of interest" description="Disordered" evidence="1">
    <location>
        <begin position="1"/>
        <end position="43"/>
    </location>
</feature>
<feature type="compositionally biased region" description="Low complexity" evidence="1">
    <location>
        <begin position="31"/>
        <end position="43"/>
    </location>
</feature>
<evidence type="ECO:0000313" key="2">
    <source>
        <dbReference type="EMBL" id="VDK53643.1"/>
    </source>
</evidence>
<dbReference type="EMBL" id="UYRV01006425">
    <property type="protein sequence ID" value="VDK53643.1"/>
    <property type="molecule type" value="Genomic_DNA"/>
</dbReference>
<protein>
    <submittedName>
        <fullName evidence="2">Uncharacterized protein</fullName>
    </submittedName>
</protein>
<organism evidence="2 3">
    <name type="scientific">Cylicostephanus goldi</name>
    <name type="common">Nematode worm</name>
    <dbReference type="NCBI Taxonomy" id="71465"/>
    <lineage>
        <taxon>Eukaryota</taxon>
        <taxon>Metazoa</taxon>
        <taxon>Ecdysozoa</taxon>
        <taxon>Nematoda</taxon>
        <taxon>Chromadorea</taxon>
        <taxon>Rhabditida</taxon>
        <taxon>Rhabditina</taxon>
        <taxon>Rhabditomorpha</taxon>
        <taxon>Strongyloidea</taxon>
        <taxon>Strongylidae</taxon>
        <taxon>Cylicostephanus</taxon>
    </lineage>
</organism>
<feature type="compositionally biased region" description="Polar residues" evidence="1">
    <location>
        <begin position="1"/>
        <end position="11"/>
    </location>
</feature>
<name>A0A3P6RD13_CYLGO</name>
<dbReference type="OrthoDB" id="5860674at2759"/>
<dbReference type="AlphaFoldDB" id="A0A3P6RD13"/>
<evidence type="ECO:0000256" key="1">
    <source>
        <dbReference type="SAM" id="MobiDB-lite"/>
    </source>
</evidence>
<keyword evidence="3" id="KW-1185">Reference proteome</keyword>
<proteinExistence type="predicted"/>
<evidence type="ECO:0000313" key="3">
    <source>
        <dbReference type="Proteomes" id="UP000271889"/>
    </source>
</evidence>
<accession>A0A3P6RD13</accession>